<proteinExistence type="predicted"/>
<feature type="transmembrane region" description="Helical" evidence="1">
    <location>
        <begin position="35"/>
        <end position="58"/>
    </location>
</feature>
<dbReference type="PANTHER" id="PTHR19346">
    <property type="entry name" value="SUGAR PHOSPHATE TRANSPORTER DOMAIN-CONTAINING PROTEIN"/>
    <property type="match status" value="1"/>
</dbReference>
<feature type="transmembrane region" description="Helical" evidence="1">
    <location>
        <begin position="263"/>
        <end position="283"/>
    </location>
</feature>
<feature type="transmembrane region" description="Helical" evidence="1">
    <location>
        <begin position="130"/>
        <end position="149"/>
    </location>
</feature>
<evidence type="ECO:0000313" key="3">
    <source>
        <dbReference type="Proteomes" id="UP000190831"/>
    </source>
</evidence>
<dbReference type="STRING" id="4955.A0A1G4MCF9"/>
<feature type="transmembrane region" description="Helical" evidence="1">
    <location>
        <begin position="161"/>
        <end position="179"/>
    </location>
</feature>
<feature type="transmembrane region" description="Helical" evidence="1">
    <location>
        <begin position="359"/>
        <end position="376"/>
    </location>
</feature>
<dbReference type="GO" id="GO:0006874">
    <property type="term" value="P:intracellular calcium ion homeostasis"/>
    <property type="evidence" value="ECO:0007669"/>
    <property type="project" value="InterPro"/>
</dbReference>
<name>A0A1G4MCF9_LACFM</name>
<feature type="transmembrane region" description="Helical" evidence="1">
    <location>
        <begin position="328"/>
        <end position="347"/>
    </location>
</feature>
<evidence type="ECO:0000313" key="2">
    <source>
        <dbReference type="EMBL" id="SCW01580.1"/>
    </source>
</evidence>
<dbReference type="GO" id="GO:0030234">
    <property type="term" value="F:enzyme regulator activity"/>
    <property type="evidence" value="ECO:0007669"/>
    <property type="project" value="InterPro"/>
</dbReference>
<keyword evidence="1" id="KW-0472">Membrane</keyword>
<dbReference type="AlphaFoldDB" id="A0A1G4MCF9"/>
<feature type="transmembrane region" description="Helical" evidence="1">
    <location>
        <begin position="295"/>
        <end position="316"/>
    </location>
</feature>
<keyword evidence="1" id="KW-1133">Transmembrane helix</keyword>
<reference evidence="3" key="1">
    <citation type="submission" date="2016-03" db="EMBL/GenBank/DDBJ databases">
        <authorList>
            <person name="Devillers H."/>
        </authorList>
    </citation>
    <scope>NUCLEOTIDE SEQUENCE [LARGE SCALE GENOMIC DNA]</scope>
</reference>
<dbReference type="OrthoDB" id="4069151at2759"/>
<accession>A0A1G4MCF9</accession>
<dbReference type="GO" id="GO:0005789">
    <property type="term" value="C:endoplasmic reticulum membrane"/>
    <property type="evidence" value="ECO:0007669"/>
    <property type="project" value="InterPro"/>
</dbReference>
<dbReference type="EMBL" id="LT598488">
    <property type="protein sequence ID" value="SCW01580.1"/>
    <property type="molecule type" value="Genomic_DNA"/>
</dbReference>
<dbReference type="InterPro" id="IPR031581">
    <property type="entry name" value="Csg2"/>
</dbReference>
<dbReference type="Pfam" id="PF16965">
    <property type="entry name" value="CSG2"/>
    <property type="match status" value="1"/>
</dbReference>
<feature type="transmembrane region" description="Helical" evidence="1">
    <location>
        <begin position="208"/>
        <end position="226"/>
    </location>
</feature>
<organism evidence="2 3">
    <name type="scientific">Lachancea fermentati</name>
    <name type="common">Zygosaccharomyces fermentati</name>
    <dbReference type="NCBI Taxonomy" id="4955"/>
    <lineage>
        <taxon>Eukaryota</taxon>
        <taxon>Fungi</taxon>
        <taxon>Dikarya</taxon>
        <taxon>Ascomycota</taxon>
        <taxon>Saccharomycotina</taxon>
        <taxon>Saccharomycetes</taxon>
        <taxon>Saccharomycetales</taxon>
        <taxon>Saccharomycetaceae</taxon>
        <taxon>Lachancea</taxon>
    </lineage>
</organism>
<sequence>MSALLWVTTVAGYVIQTKSISHIYSNTVDQKTDALYFLFTHYASWILVSPLTILYYCVKNRSQPKSQAIAMRSLGTRDNISEDVETQILESKQSRIDIIHLIKLFVLAVLMAIGGYTYFMSLKMSPAVDIAIIDNTSKFEIVSLLIGVCGITSRRHVLRNFLLMTLILVGVVIVSYTKATCDLLSGKLSINQETGELTDPFLFDRLKGALICGLGALVNGPIIVLWNKWIVRGIVEASDTDEDEDGIDQITNKNSSVEKSLAINYQISLIGIINLLFLGPILLFNCRHNPPTQTVGFKSAWTIVSVLLGHLPMLLSYVHLSEKSSPEFATTTFIGSIIATAIAEWIGESTMTIVTRWEVVGYLIVSIGAILLASNYKSTKHF</sequence>
<dbReference type="InterPro" id="IPR026505">
    <property type="entry name" value="Solute_c_fam_35_mem_F3/F4"/>
</dbReference>
<dbReference type="Proteomes" id="UP000190831">
    <property type="component" value="Chromosome E"/>
</dbReference>
<gene>
    <name evidence="2" type="ORF">LAFE_0E02784G</name>
</gene>
<dbReference type="OMA" id="WICEPTQ"/>
<keyword evidence="1" id="KW-0812">Transmembrane</keyword>
<keyword evidence="3" id="KW-1185">Reference proteome</keyword>
<protein>
    <submittedName>
        <fullName evidence="2">LAFE_0E02784g1_1</fullName>
    </submittedName>
</protein>
<evidence type="ECO:0000256" key="1">
    <source>
        <dbReference type="SAM" id="Phobius"/>
    </source>
</evidence>
<dbReference type="PANTHER" id="PTHR19346:SF4">
    <property type="entry name" value="SUGAR PHOSPHATE TRANSPORTER DOMAIN-CONTAINING PROTEIN"/>
    <property type="match status" value="1"/>
</dbReference>
<feature type="transmembrane region" description="Helical" evidence="1">
    <location>
        <begin position="98"/>
        <end position="118"/>
    </location>
</feature>